<feature type="chain" id="PRO_5045407595" evidence="1">
    <location>
        <begin position="25"/>
        <end position="160"/>
    </location>
</feature>
<dbReference type="PANTHER" id="PTHR37953:SF1">
    <property type="entry name" value="UPF0127 PROTEIN MJ1496"/>
    <property type="match status" value="1"/>
</dbReference>
<proteinExistence type="predicted"/>
<accession>A0ABT5TBZ4</accession>
<dbReference type="PANTHER" id="PTHR37953">
    <property type="entry name" value="UPF0127 PROTEIN MJ1496"/>
    <property type="match status" value="1"/>
</dbReference>
<evidence type="ECO:0000313" key="3">
    <source>
        <dbReference type="Proteomes" id="UP001431784"/>
    </source>
</evidence>
<feature type="signal peptide" evidence="1">
    <location>
        <begin position="1"/>
        <end position="24"/>
    </location>
</feature>
<dbReference type="InterPro" id="IPR038695">
    <property type="entry name" value="Saro_0823-like_sf"/>
</dbReference>
<evidence type="ECO:0000313" key="2">
    <source>
        <dbReference type="EMBL" id="MDD7972642.1"/>
    </source>
</evidence>
<name>A0ABT5TBZ4_9RHOB</name>
<keyword evidence="3" id="KW-1185">Reference proteome</keyword>
<sequence length="160" mass="17362">MFRRGLLVSLFALALLAAGGPLQAACSADRVDLRGDWGQARFNVEIADTDPARAQGLMNREYLPRSAGMLFIFDGPTSPSFWMRNTLIPLDMIFIDPTGAVTHVHHNAIPHDTTPIPGGDNVLMVLEINGGLARAMGIDTGSELRHPRLAPDHALWPCDP</sequence>
<dbReference type="InterPro" id="IPR003795">
    <property type="entry name" value="DUF192"/>
</dbReference>
<dbReference type="EMBL" id="JAQZSM010000017">
    <property type="protein sequence ID" value="MDD7972642.1"/>
    <property type="molecule type" value="Genomic_DNA"/>
</dbReference>
<gene>
    <name evidence="2" type="ORF">PUT78_16210</name>
</gene>
<comment type="caution">
    <text evidence="2">The sequence shown here is derived from an EMBL/GenBank/DDBJ whole genome shotgun (WGS) entry which is preliminary data.</text>
</comment>
<dbReference type="Proteomes" id="UP001431784">
    <property type="component" value="Unassembled WGS sequence"/>
</dbReference>
<keyword evidence="1" id="KW-0732">Signal</keyword>
<dbReference type="RefSeq" id="WP_274353313.1">
    <property type="nucleotide sequence ID" value="NZ_JAQZSM010000017.1"/>
</dbReference>
<organism evidence="2 3">
    <name type="scientific">Roseinatronobacter alkalisoli</name>
    <dbReference type="NCBI Taxonomy" id="3028235"/>
    <lineage>
        <taxon>Bacteria</taxon>
        <taxon>Pseudomonadati</taxon>
        <taxon>Pseudomonadota</taxon>
        <taxon>Alphaproteobacteria</taxon>
        <taxon>Rhodobacterales</taxon>
        <taxon>Paracoccaceae</taxon>
        <taxon>Roseinatronobacter</taxon>
    </lineage>
</organism>
<evidence type="ECO:0000256" key="1">
    <source>
        <dbReference type="SAM" id="SignalP"/>
    </source>
</evidence>
<dbReference type="Gene3D" id="2.60.120.1140">
    <property type="entry name" value="Protein of unknown function DUF192"/>
    <property type="match status" value="1"/>
</dbReference>
<protein>
    <submittedName>
        <fullName evidence="2">DUF192 domain-containing protein</fullName>
    </submittedName>
</protein>
<reference evidence="2" key="1">
    <citation type="submission" date="2023-02" db="EMBL/GenBank/DDBJ databases">
        <title>Description of Roseinatronobacter alkalisoli sp. nov., an alkaliphilic bacerium isolated from soda soil.</title>
        <authorList>
            <person name="Wei W."/>
        </authorList>
    </citation>
    <scope>NUCLEOTIDE SEQUENCE</scope>
    <source>
        <strain evidence="2">HJB301</strain>
    </source>
</reference>
<dbReference type="Pfam" id="PF02643">
    <property type="entry name" value="DUF192"/>
    <property type="match status" value="1"/>
</dbReference>